<evidence type="ECO:0000313" key="6">
    <source>
        <dbReference type="Proteomes" id="UP001500320"/>
    </source>
</evidence>
<dbReference type="PANTHER" id="PTHR47962:SF5">
    <property type="entry name" value="ATP-DEPENDENT HELICASE LHR-RELATED"/>
    <property type="match status" value="1"/>
</dbReference>
<dbReference type="InterPro" id="IPR011545">
    <property type="entry name" value="DEAD/DEAH_box_helicase_dom"/>
</dbReference>
<keyword evidence="5" id="KW-0378">Hydrolase</keyword>
<keyword evidence="6" id="KW-1185">Reference proteome</keyword>
<evidence type="ECO:0000256" key="1">
    <source>
        <dbReference type="ARBA" id="ARBA00022741"/>
    </source>
</evidence>
<dbReference type="InterPro" id="IPR027417">
    <property type="entry name" value="P-loop_NTPase"/>
</dbReference>
<dbReference type="InterPro" id="IPR014001">
    <property type="entry name" value="Helicase_ATP-bd"/>
</dbReference>
<evidence type="ECO:0000259" key="4">
    <source>
        <dbReference type="PROSITE" id="PS51194"/>
    </source>
</evidence>
<keyword evidence="2" id="KW-0067">ATP-binding</keyword>
<dbReference type="InterPro" id="IPR001650">
    <property type="entry name" value="Helicase_C-like"/>
</dbReference>
<dbReference type="SMART" id="SM00490">
    <property type="entry name" value="HELICc"/>
    <property type="match status" value="1"/>
</dbReference>
<dbReference type="CDD" id="cd17923">
    <property type="entry name" value="DEXHc_Hrq1-like"/>
    <property type="match status" value="1"/>
</dbReference>
<dbReference type="Pfam" id="PF00270">
    <property type="entry name" value="DEAD"/>
    <property type="match status" value="1"/>
</dbReference>
<organism evidence="5 6">
    <name type="scientific">Planomonospora alba</name>
    <dbReference type="NCBI Taxonomy" id="161354"/>
    <lineage>
        <taxon>Bacteria</taxon>
        <taxon>Bacillati</taxon>
        <taxon>Actinomycetota</taxon>
        <taxon>Actinomycetes</taxon>
        <taxon>Streptosporangiales</taxon>
        <taxon>Streptosporangiaceae</taxon>
        <taxon>Planomonospora</taxon>
    </lineage>
</organism>
<dbReference type="InterPro" id="IPR018973">
    <property type="entry name" value="MZB"/>
</dbReference>
<keyword evidence="1" id="KW-0547">Nucleotide-binding</keyword>
<dbReference type="Pfam" id="PF00271">
    <property type="entry name" value="Helicase_C"/>
    <property type="match status" value="1"/>
</dbReference>
<feature type="domain" description="Helicase C-terminal" evidence="4">
    <location>
        <begin position="928"/>
        <end position="1073"/>
    </location>
</feature>
<proteinExistence type="predicted"/>
<dbReference type="Pfam" id="PF09369">
    <property type="entry name" value="MZB"/>
    <property type="match status" value="1"/>
</dbReference>
<dbReference type="Gene3D" id="3.40.50.300">
    <property type="entry name" value="P-loop containing nucleotide triphosphate hydrolases"/>
    <property type="match status" value="2"/>
</dbReference>
<dbReference type="SMART" id="SM00487">
    <property type="entry name" value="DEXDc"/>
    <property type="match status" value="1"/>
</dbReference>
<dbReference type="Proteomes" id="UP001500320">
    <property type="component" value="Unassembled WGS sequence"/>
</dbReference>
<accession>A0ABP6MNR1</accession>
<feature type="domain" description="Helicase ATP-binding" evidence="3">
    <location>
        <begin position="105"/>
        <end position="282"/>
    </location>
</feature>
<name>A0ABP6MNR1_9ACTN</name>
<sequence length="1737" mass="195656">MDGMDVFEVHQQLIADYQAFTSGFTEIYDRRIREHVETRMAEGEQWPDPYLALNPNFAPGGTVSELVAQDLLQPECEKIFRVHKDEPHGFEGHIVGLHKHQREAIEIARQGSSYVLTTGTGSGKSLSYIVPIVDWVLRQQHKGTYQPGVKAIIVYPMNALANSQLHELEKFLQRGYPEGGEPVTFRRYTGQEKEHEREEILKNPPDILLTNYVMLELVLTRPKERERLITAARGLHWLVLDELHTYRGRQGADVAMLVRRLRDACQAQDIQCVGTSATMTTEGSEADRRAKVAEVATRLFGVPVARAHVIGETLERATTADPSSVLTGDAFRGISDLDYDRFVSAPLSAWVESQFGVVEDLETKRLRRPPRPRTVSEAAADLERLTGQPNESCVRAIQETLQRGAALSHPRTQRPVFAFRLHQFLSKGDNVYLSIEPEDVRYITSRYQTVVPEARPSTKDRILVPASFCRECGQEYLSVSRTDDQGRVRFTARQERDASGGEAANGYLFVSSQVPWPDSLDVAISEQRIPEAWLLTSDDGSVTVAPARRKYLPSIVHVDTTGYQVDEGEGIRAAYVASPFMFCLQCRTSYEQARGSEFARLGSLALEGRSSATSVVSASVVRSLREQPVDDEAKKLLAFSDNRQDASLQAGHFNDFIQVVQLRGALHRALASSPEGLTHEVIEQKVTDALGLRMADFARNPEARFSAEKKAWEALRRVIGYRLYLDLERGWRITMPNLEQTGLLKVDYLDLPEIAAAEDLWESQHHALRDDAPQHREELMRVLLDELRRVLAIEVDCLTDVGFEQVEKLSEQHLRDPWALPEREQKPETGIAFARAGGKGGSRRHLHLTGHGAFGRYLLRPNQFPHLKHKLTRDDAQKIISDLLKVLKSADLLTIVQEAKEDGAPGYQLKASAILWRPGDGKSGAEDPLRKTVTAELGPRVNPFFQRLYADLSDTLAGLHAREHTAQVTNENRALREKAFREGELPVLYCSPTMELGIDIANLNAVAMRNVPPTPANYAQRAGRAGRSGQPALAVTYCATGSAHDQYFFRHRDQMVAGSVAAPRLDLTNEDLIRSHVHAIWLAETGLALDRSMAGVIDISEDNTALPLNAEVKKAISSSEARVRTAERARRMLSGLTEELARTSWWHDDWIDRAAEDAPAEFDQACQRWRELYRTALAEREHQHRIIGDHSVSKKDRDYASARRREAENQLRLLINENAEDFQTDFYTYRYLASEGFLPGYSFPRLPLRAYVPGRRGLQNEGEFIQRPRFIAISEFGPGALIYHEGLRYQVNQVQLAPGEQSGDGLDTRTSRRCESCGHLYEEHDDFCDRCRRKLGRPMHRLLRLQTVKASRRDRISSDEEERRRAGYDLMTSYRFNDHGVRPGRLDASVVHGEEPLLDLEYGDTATVRVTNLGLRRRKQESEGYWINVRNGRWLSEKQALDADPAVQELGDADSVQTKQKVIPYVEDSRNILIVRNAVGRPVSKEAAISFMYALERGIETEFQLEDSELASELLPDPDDRGRTLFVESSEGGAGVLRRLLTEPDALRRVARRALEIAHFDPESGEDLGGVVNGERCARACYDCLLSYANQGTHQLIDRHLARDLLVACAHSATRMDTPETDPVKVWEEVRQAVESDDPRHAFVCWLEEREYLSPDEVAVTVEGCGAKVDLVYRLSTGPVAVFVDGPDDADRPDRDEFMADELRELGWGVLRVPYGAEYSEIVRKYPSVFGTSRRDG</sequence>
<gene>
    <name evidence="5" type="ORF">GCM10010466_08540</name>
</gene>
<dbReference type="PANTHER" id="PTHR47962">
    <property type="entry name" value="ATP-DEPENDENT HELICASE LHR-RELATED-RELATED"/>
    <property type="match status" value="1"/>
</dbReference>
<dbReference type="SUPFAM" id="SSF52540">
    <property type="entry name" value="P-loop containing nucleoside triphosphate hydrolases"/>
    <property type="match status" value="1"/>
</dbReference>
<evidence type="ECO:0000259" key="3">
    <source>
        <dbReference type="PROSITE" id="PS51192"/>
    </source>
</evidence>
<dbReference type="PROSITE" id="PS51192">
    <property type="entry name" value="HELICASE_ATP_BIND_1"/>
    <property type="match status" value="1"/>
</dbReference>
<dbReference type="EMBL" id="BAAAUT010000005">
    <property type="protein sequence ID" value="GAA3119997.1"/>
    <property type="molecule type" value="Genomic_DNA"/>
</dbReference>
<comment type="caution">
    <text evidence="5">The sequence shown here is derived from an EMBL/GenBank/DDBJ whole genome shotgun (WGS) entry which is preliminary data.</text>
</comment>
<evidence type="ECO:0000256" key="2">
    <source>
        <dbReference type="ARBA" id="ARBA00022840"/>
    </source>
</evidence>
<protein>
    <submittedName>
        <fullName evidence="5">DEAD/DEAH box helicase</fullName>
    </submittedName>
</protein>
<keyword evidence="5" id="KW-0347">Helicase</keyword>
<evidence type="ECO:0000313" key="5">
    <source>
        <dbReference type="EMBL" id="GAA3119997.1"/>
    </source>
</evidence>
<reference evidence="6" key="1">
    <citation type="journal article" date="2019" name="Int. J. Syst. Evol. Microbiol.">
        <title>The Global Catalogue of Microorganisms (GCM) 10K type strain sequencing project: providing services to taxonomists for standard genome sequencing and annotation.</title>
        <authorList>
            <consortium name="The Broad Institute Genomics Platform"/>
            <consortium name="The Broad Institute Genome Sequencing Center for Infectious Disease"/>
            <person name="Wu L."/>
            <person name="Ma J."/>
        </authorList>
    </citation>
    <scope>NUCLEOTIDE SEQUENCE [LARGE SCALE GENOMIC DNA]</scope>
    <source>
        <strain evidence="6">JCM 9373</strain>
    </source>
</reference>
<dbReference type="PROSITE" id="PS51194">
    <property type="entry name" value="HELICASE_CTER"/>
    <property type="match status" value="1"/>
</dbReference>
<dbReference type="InterPro" id="IPR052511">
    <property type="entry name" value="ATP-dep_Helicase"/>
</dbReference>
<dbReference type="GO" id="GO:0004386">
    <property type="term" value="F:helicase activity"/>
    <property type="evidence" value="ECO:0007669"/>
    <property type="project" value="UniProtKB-KW"/>
</dbReference>